<proteinExistence type="predicted"/>
<dbReference type="GO" id="GO:0006355">
    <property type="term" value="P:regulation of DNA-templated transcription"/>
    <property type="evidence" value="ECO:0007669"/>
    <property type="project" value="InterPro"/>
</dbReference>
<organism evidence="7">
    <name type="scientific">mine drainage metagenome</name>
    <dbReference type="NCBI Taxonomy" id="410659"/>
    <lineage>
        <taxon>unclassified sequences</taxon>
        <taxon>metagenomes</taxon>
        <taxon>ecological metagenomes</taxon>
    </lineage>
</organism>
<keyword evidence="4" id="KW-0804">Transcription</keyword>
<dbReference type="PROSITE" id="PS51755">
    <property type="entry name" value="OMPR_PHOB"/>
    <property type="match status" value="1"/>
</dbReference>
<evidence type="ECO:0000256" key="3">
    <source>
        <dbReference type="ARBA" id="ARBA00023125"/>
    </source>
</evidence>
<reference evidence="7" key="1">
    <citation type="submission" date="2016-10" db="EMBL/GenBank/DDBJ databases">
        <title>Sequence of Gallionella enrichment culture.</title>
        <authorList>
            <person name="Poehlein A."/>
            <person name="Muehling M."/>
            <person name="Daniel R."/>
        </authorList>
    </citation>
    <scope>NUCLEOTIDE SEQUENCE</scope>
</reference>
<feature type="domain" description="Response regulatory" evidence="5">
    <location>
        <begin position="2"/>
        <end position="116"/>
    </location>
</feature>
<dbReference type="InterPro" id="IPR016032">
    <property type="entry name" value="Sig_transdc_resp-reg_C-effctor"/>
</dbReference>
<dbReference type="InterPro" id="IPR001867">
    <property type="entry name" value="OmpR/PhoB-type_DNA-bd"/>
</dbReference>
<dbReference type="Pfam" id="PF00486">
    <property type="entry name" value="Trans_reg_C"/>
    <property type="match status" value="1"/>
</dbReference>
<dbReference type="SMART" id="SM00448">
    <property type="entry name" value="REC"/>
    <property type="match status" value="1"/>
</dbReference>
<keyword evidence="1" id="KW-0597">Phosphoprotein</keyword>
<dbReference type="PANTHER" id="PTHR48111:SF76">
    <property type="entry name" value="TWO-COMPONENT RESPONSE REGULATOR"/>
    <property type="match status" value="1"/>
</dbReference>
<evidence type="ECO:0000256" key="1">
    <source>
        <dbReference type="ARBA" id="ARBA00022553"/>
    </source>
</evidence>
<evidence type="ECO:0000259" key="6">
    <source>
        <dbReference type="PROSITE" id="PS51755"/>
    </source>
</evidence>
<dbReference type="Pfam" id="PF00072">
    <property type="entry name" value="Response_reg"/>
    <property type="match status" value="1"/>
</dbReference>
<dbReference type="PROSITE" id="PS50110">
    <property type="entry name" value="RESPONSE_REGULATORY"/>
    <property type="match status" value="1"/>
</dbReference>
<dbReference type="Gene3D" id="6.10.250.690">
    <property type="match status" value="1"/>
</dbReference>
<dbReference type="InterPro" id="IPR039420">
    <property type="entry name" value="WalR-like"/>
</dbReference>
<evidence type="ECO:0000256" key="2">
    <source>
        <dbReference type="ARBA" id="ARBA00023015"/>
    </source>
</evidence>
<evidence type="ECO:0000256" key="4">
    <source>
        <dbReference type="ARBA" id="ARBA00023163"/>
    </source>
</evidence>
<dbReference type="PANTHER" id="PTHR48111">
    <property type="entry name" value="REGULATOR OF RPOS"/>
    <property type="match status" value="1"/>
</dbReference>
<dbReference type="SMART" id="SM00862">
    <property type="entry name" value="Trans_reg_C"/>
    <property type="match status" value="1"/>
</dbReference>
<dbReference type="CDD" id="cd19935">
    <property type="entry name" value="REC_OmpR_CusR-like"/>
    <property type="match status" value="1"/>
</dbReference>
<dbReference type="Gene3D" id="1.10.10.10">
    <property type="entry name" value="Winged helix-like DNA-binding domain superfamily/Winged helix DNA-binding domain"/>
    <property type="match status" value="1"/>
</dbReference>
<keyword evidence="2" id="KW-0805">Transcription regulation</keyword>
<dbReference type="SUPFAM" id="SSF46894">
    <property type="entry name" value="C-terminal effector domain of the bipartite response regulators"/>
    <property type="match status" value="1"/>
</dbReference>
<dbReference type="CDD" id="cd00383">
    <property type="entry name" value="trans_reg_C"/>
    <property type="match status" value="1"/>
</dbReference>
<dbReference type="InterPro" id="IPR036388">
    <property type="entry name" value="WH-like_DNA-bd_sf"/>
</dbReference>
<dbReference type="Gene3D" id="3.40.50.2300">
    <property type="match status" value="1"/>
</dbReference>
<dbReference type="InterPro" id="IPR001789">
    <property type="entry name" value="Sig_transdc_resp-reg_receiver"/>
</dbReference>
<dbReference type="SUPFAM" id="SSF52172">
    <property type="entry name" value="CheY-like"/>
    <property type="match status" value="1"/>
</dbReference>
<evidence type="ECO:0000313" key="7">
    <source>
        <dbReference type="EMBL" id="OIQ94508.1"/>
    </source>
</evidence>
<dbReference type="InterPro" id="IPR011006">
    <property type="entry name" value="CheY-like_superfamily"/>
</dbReference>
<dbReference type="GO" id="GO:0005829">
    <property type="term" value="C:cytosol"/>
    <property type="evidence" value="ECO:0007669"/>
    <property type="project" value="TreeGrafter"/>
</dbReference>
<feature type="domain" description="OmpR/PhoB-type" evidence="6">
    <location>
        <begin position="125"/>
        <end position="223"/>
    </location>
</feature>
<dbReference type="FunFam" id="1.10.10.10:FF:000005">
    <property type="entry name" value="Two-component system response regulator"/>
    <property type="match status" value="1"/>
</dbReference>
<dbReference type="GO" id="GO:0032993">
    <property type="term" value="C:protein-DNA complex"/>
    <property type="evidence" value="ECO:0007669"/>
    <property type="project" value="TreeGrafter"/>
</dbReference>
<dbReference type="AlphaFoldDB" id="A0A1J5RQZ0"/>
<evidence type="ECO:0000259" key="5">
    <source>
        <dbReference type="PROSITE" id="PS50110"/>
    </source>
</evidence>
<name>A0A1J5RQZ0_9ZZZZ</name>
<dbReference type="EMBL" id="MLJW01000185">
    <property type="protein sequence ID" value="OIQ94508.1"/>
    <property type="molecule type" value="Genomic_DNA"/>
</dbReference>
<accession>A0A1J5RQZ0</accession>
<dbReference type="GO" id="GO:0000976">
    <property type="term" value="F:transcription cis-regulatory region binding"/>
    <property type="evidence" value="ECO:0007669"/>
    <property type="project" value="TreeGrafter"/>
</dbReference>
<protein>
    <submittedName>
        <fullName evidence="7">Transcriptional activator protein CopR</fullName>
    </submittedName>
</protein>
<dbReference type="GO" id="GO:0000156">
    <property type="term" value="F:phosphorelay response regulator activity"/>
    <property type="evidence" value="ECO:0007669"/>
    <property type="project" value="TreeGrafter"/>
</dbReference>
<comment type="caution">
    <text evidence="7">The sequence shown here is derived from an EMBL/GenBank/DDBJ whole genome shotgun (WGS) entry which is preliminary data.</text>
</comment>
<sequence length="228" mass="25112">MNILLIEDEPETAAYIVAGLAEAGHHLDHAEDGADGAARALNGAYDLLIVDRMLPSLDGVSAVRRLRGQGLRTPVLFLSTLDGVDDRVSGLDAGGDDYLTKPFAIVELKARVAALGRRPALSAVETVLRVGDLEMNLVERTVRRGEVGIDLLPREWQLLEYLIRNANRAVTRSMLLEAVWNFHFDPRTNVVETHISRLRQKIDKGFDAELIQTVRNVGYRISAADHAA</sequence>
<keyword evidence="3" id="KW-0238">DNA-binding</keyword>
<gene>
    <name evidence="7" type="primary">copR_7</name>
    <name evidence="7" type="ORF">GALL_235580</name>
</gene>